<feature type="signal peptide" evidence="1">
    <location>
        <begin position="1"/>
        <end position="21"/>
    </location>
</feature>
<sequence length="179" mass="19112">MKTFSFISAVLLLAAAPTAMATPAAGLEDASPLLEVRWMSPKNKCTPTKTSTCITGFKRDIEALSVGGPQVLQTRAIGIKCTPRKGYSCLMRKDEGPQVLEAQVMRRGNTCSPSSETVCVATRDLQGLVVGGRAVLEMRGVKSPSFGERAKWTCRPTENTSCLHKKDLEALAAGGRAVL</sequence>
<keyword evidence="4" id="KW-1185">Reference proteome</keyword>
<evidence type="ECO:0000313" key="4">
    <source>
        <dbReference type="Proteomes" id="UP000006039"/>
    </source>
</evidence>
<evidence type="ECO:0008006" key="5">
    <source>
        <dbReference type="Google" id="ProtNLM"/>
    </source>
</evidence>
<evidence type="ECO:0000313" key="3">
    <source>
        <dbReference type="EnsemblFungi" id="EJT78765"/>
    </source>
</evidence>
<accession>J3NRF9</accession>
<reference evidence="3" key="5">
    <citation type="submission" date="2018-04" db="UniProtKB">
        <authorList>
            <consortium name="EnsemblFungi"/>
        </authorList>
    </citation>
    <scope>IDENTIFICATION</scope>
    <source>
        <strain evidence="3">R3-111a-1</strain>
    </source>
</reference>
<dbReference type="EnsemblFungi" id="EJT78765">
    <property type="protein sequence ID" value="EJT78765"/>
    <property type="gene ID" value="GGTG_03863"/>
</dbReference>
<protein>
    <recommendedName>
        <fullName evidence="5">Secreted protein</fullName>
    </recommendedName>
</protein>
<dbReference type="GeneID" id="20344321"/>
<evidence type="ECO:0000256" key="1">
    <source>
        <dbReference type="SAM" id="SignalP"/>
    </source>
</evidence>
<evidence type="ECO:0000313" key="2">
    <source>
        <dbReference type="EMBL" id="EJT78765.1"/>
    </source>
</evidence>
<dbReference type="HOGENOM" id="CLU_1503531_0_0_1"/>
<dbReference type="VEuPathDB" id="FungiDB:GGTG_03863"/>
<proteinExistence type="predicted"/>
<dbReference type="EMBL" id="GL385396">
    <property type="protein sequence ID" value="EJT78765.1"/>
    <property type="molecule type" value="Genomic_DNA"/>
</dbReference>
<name>J3NRF9_GAET3</name>
<reference evidence="4" key="1">
    <citation type="submission" date="2010-07" db="EMBL/GenBank/DDBJ databases">
        <title>The genome sequence of Gaeumannomyces graminis var. tritici strain R3-111a-1.</title>
        <authorList>
            <consortium name="The Broad Institute Genome Sequencing Platform"/>
            <person name="Ma L.-J."/>
            <person name="Dead R."/>
            <person name="Young S."/>
            <person name="Zeng Q."/>
            <person name="Koehrsen M."/>
            <person name="Alvarado L."/>
            <person name="Berlin A."/>
            <person name="Chapman S.B."/>
            <person name="Chen Z."/>
            <person name="Freedman E."/>
            <person name="Gellesch M."/>
            <person name="Goldberg J."/>
            <person name="Griggs A."/>
            <person name="Gujja S."/>
            <person name="Heilman E.R."/>
            <person name="Heiman D."/>
            <person name="Hepburn T."/>
            <person name="Howarth C."/>
            <person name="Jen D."/>
            <person name="Larson L."/>
            <person name="Mehta T."/>
            <person name="Neiman D."/>
            <person name="Pearson M."/>
            <person name="Roberts A."/>
            <person name="Saif S."/>
            <person name="Shea T."/>
            <person name="Shenoy N."/>
            <person name="Sisk P."/>
            <person name="Stolte C."/>
            <person name="Sykes S."/>
            <person name="Walk T."/>
            <person name="White J."/>
            <person name="Yandava C."/>
            <person name="Haas B."/>
            <person name="Nusbaum C."/>
            <person name="Birren B."/>
        </authorList>
    </citation>
    <scope>NUCLEOTIDE SEQUENCE [LARGE SCALE GENOMIC DNA]</scope>
    <source>
        <strain evidence="4">R3-111a-1</strain>
    </source>
</reference>
<organism evidence="2">
    <name type="scientific">Gaeumannomyces tritici (strain R3-111a-1)</name>
    <name type="common">Wheat and barley take-all root rot fungus</name>
    <name type="synonym">Gaeumannomyces graminis var. tritici</name>
    <dbReference type="NCBI Taxonomy" id="644352"/>
    <lineage>
        <taxon>Eukaryota</taxon>
        <taxon>Fungi</taxon>
        <taxon>Dikarya</taxon>
        <taxon>Ascomycota</taxon>
        <taxon>Pezizomycotina</taxon>
        <taxon>Sordariomycetes</taxon>
        <taxon>Sordariomycetidae</taxon>
        <taxon>Magnaporthales</taxon>
        <taxon>Magnaporthaceae</taxon>
        <taxon>Gaeumannomyces</taxon>
    </lineage>
</organism>
<reference evidence="3" key="4">
    <citation type="journal article" date="2015" name="G3 (Bethesda)">
        <title>Genome sequences of three phytopathogenic species of the Magnaporthaceae family of fungi.</title>
        <authorList>
            <person name="Okagaki L.H."/>
            <person name="Nunes C.C."/>
            <person name="Sailsbery J."/>
            <person name="Clay B."/>
            <person name="Brown D."/>
            <person name="John T."/>
            <person name="Oh Y."/>
            <person name="Young N."/>
            <person name="Fitzgerald M."/>
            <person name="Haas B.J."/>
            <person name="Zeng Q."/>
            <person name="Young S."/>
            <person name="Adiconis X."/>
            <person name="Fan L."/>
            <person name="Levin J.Z."/>
            <person name="Mitchell T.K."/>
            <person name="Okubara P.A."/>
            <person name="Farman M.L."/>
            <person name="Kohn L.M."/>
            <person name="Birren B."/>
            <person name="Ma L.-J."/>
            <person name="Dean R.A."/>
        </authorList>
    </citation>
    <scope>NUCLEOTIDE SEQUENCE</scope>
    <source>
        <strain evidence="3">R3-111a-1</strain>
    </source>
</reference>
<reference evidence="2" key="3">
    <citation type="submission" date="2010-09" db="EMBL/GenBank/DDBJ databases">
        <title>Annotation of Gaeumannomyces graminis var. tritici R3-111a-1.</title>
        <authorList>
            <consortium name="The Broad Institute Genome Sequencing Platform"/>
            <person name="Ma L.-J."/>
            <person name="Dead R."/>
            <person name="Young S.K."/>
            <person name="Zeng Q."/>
            <person name="Gargeya S."/>
            <person name="Fitzgerald M."/>
            <person name="Haas B."/>
            <person name="Abouelleil A."/>
            <person name="Alvarado L."/>
            <person name="Arachchi H.M."/>
            <person name="Berlin A."/>
            <person name="Brown A."/>
            <person name="Chapman S.B."/>
            <person name="Chen Z."/>
            <person name="Dunbar C."/>
            <person name="Freedman E."/>
            <person name="Gearin G."/>
            <person name="Gellesch M."/>
            <person name="Goldberg J."/>
            <person name="Griggs A."/>
            <person name="Gujja S."/>
            <person name="Heiman D."/>
            <person name="Howarth C."/>
            <person name="Larson L."/>
            <person name="Lui A."/>
            <person name="MacDonald P.J.P."/>
            <person name="Mehta T."/>
            <person name="Montmayeur A."/>
            <person name="Murphy C."/>
            <person name="Neiman D."/>
            <person name="Pearson M."/>
            <person name="Priest M."/>
            <person name="Roberts A."/>
            <person name="Saif S."/>
            <person name="Shea T."/>
            <person name="Shenoy N."/>
            <person name="Sisk P."/>
            <person name="Stolte C."/>
            <person name="Sykes S."/>
            <person name="Yandava C."/>
            <person name="Wortman J."/>
            <person name="Nusbaum C."/>
            <person name="Birren B."/>
        </authorList>
    </citation>
    <scope>NUCLEOTIDE SEQUENCE</scope>
    <source>
        <strain evidence="2">R3-111a-1</strain>
    </source>
</reference>
<reference evidence="2" key="2">
    <citation type="submission" date="2010-07" db="EMBL/GenBank/DDBJ databases">
        <authorList>
            <consortium name="The Broad Institute Genome Sequencing Platform"/>
            <consortium name="Broad Institute Genome Sequencing Center for Infectious Disease"/>
            <person name="Ma L.-J."/>
            <person name="Dead R."/>
            <person name="Young S."/>
            <person name="Zeng Q."/>
            <person name="Koehrsen M."/>
            <person name="Alvarado L."/>
            <person name="Berlin A."/>
            <person name="Chapman S.B."/>
            <person name="Chen Z."/>
            <person name="Freedman E."/>
            <person name="Gellesch M."/>
            <person name="Goldberg J."/>
            <person name="Griggs A."/>
            <person name="Gujja S."/>
            <person name="Heilman E.R."/>
            <person name="Heiman D."/>
            <person name="Hepburn T."/>
            <person name="Howarth C."/>
            <person name="Jen D."/>
            <person name="Larson L."/>
            <person name="Mehta T."/>
            <person name="Neiman D."/>
            <person name="Pearson M."/>
            <person name="Roberts A."/>
            <person name="Saif S."/>
            <person name="Shea T."/>
            <person name="Shenoy N."/>
            <person name="Sisk P."/>
            <person name="Stolte C."/>
            <person name="Sykes S."/>
            <person name="Walk T."/>
            <person name="White J."/>
            <person name="Yandava C."/>
            <person name="Haas B."/>
            <person name="Nusbaum C."/>
            <person name="Birren B."/>
        </authorList>
    </citation>
    <scope>NUCLEOTIDE SEQUENCE</scope>
    <source>
        <strain evidence="2">R3-111a-1</strain>
    </source>
</reference>
<feature type="chain" id="PRO_5015094415" description="Secreted protein" evidence="1">
    <location>
        <begin position="22"/>
        <end position="179"/>
    </location>
</feature>
<gene>
    <name evidence="3" type="primary">20344321</name>
    <name evidence="2" type="ORF">GGTG_03863</name>
</gene>
<dbReference type="AlphaFoldDB" id="J3NRF9"/>
<dbReference type="RefSeq" id="XP_009219910.1">
    <property type="nucleotide sequence ID" value="XM_009221646.1"/>
</dbReference>
<keyword evidence="1" id="KW-0732">Signal</keyword>
<dbReference type="Proteomes" id="UP000006039">
    <property type="component" value="Unassembled WGS sequence"/>
</dbReference>